<organism evidence="2 3">
    <name type="scientific">Vibrio ponticus</name>
    <dbReference type="NCBI Taxonomy" id="265668"/>
    <lineage>
        <taxon>Bacteria</taxon>
        <taxon>Pseudomonadati</taxon>
        <taxon>Pseudomonadota</taxon>
        <taxon>Gammaproteobacteria</taxon>
        <taxon>Vibrionales</taxon>
        <taxon>Vibrionaceae</taxon>
        <taxon>Vibrio</taxon>
    </lineage>
</organism>
<accession>A0A3N3DY90</accession>
<evidence type="ECO:0000313" key="3">
    <source>
        <dbReference type="Proteomes" id="UP000278792"/>
    </source>
</evidence>
<sequence>MLRATKRKWTTSLSKFLIEVASGDTLASFTQGLIRNTMNFFQKTKLVVAMSATLSLMPLSVFADELVDTLPVNTKASASQSGTPSQVRPYDLGFIEILEQALAVSHEYKALQFELESSEILQDKEEKFYYPSATLSSELKEYYGDPRPDPDGTGEGIFKLSTKVWGSSVGERIDASENNRLSGEMNLKSKELEIYYTVLRYLTRIELTRHFERQSDLIRTELESFYKKQLNATKEGVSTQSDAMEVELTKSRFEEQVFAVVSNIDKYFRDLRVETGVVFDSKEQTEKIGLDYNKVLSVLDADVTQFESDTLIQDNYSLRSTDYLVKAALKSAKAQRERVKVDLVNETRVALYGGEDSFLPGDTNESYVGVTVTVDLYNHATAADQEASVKLFKAQKERYDNDVQKLLAKIEAMTLDYENTLAKRDNLVEQLRINRELIENQKNEIFTDKVTYLDIAESISSLNQSEIALLNMELNLYDQLYSLMELKSQKIY</sequence>
<proteinExistence type="predicted"/>
<dbReference type="GO" id="GO:0015562">
    <property type="term" value="F:efflux transmembrane transporter activity"/>
    <property type="evidence" value="ECO:0007669"/>
    <property type="project" value="InterPro"/>
</dbReference>
<protein>
    <submittedName>
        <fullName evidence="2">TolC family protein</fullName>
    </submittedName>
</protein>
<name>A0A3N3DY90_9VIBR</name>
<dbReference type="Proteomes" id="UP000278792">
    <property type="component" value="Unassembled WGS sequence"/>
</dbReference>
<gene>
    <name evidence="2" type="ORF">EGH82_13475</name>
</gene>
<evidence type="ECO:0000256" key="1">
    <source>
        <dbReference type="SAM" id="Coils"/>
    </source>
</evidence>
<evidence type="ECO:0000313" key="2">
    <source>
        <dbReference type="EMBL" id="ROV59505.1"/>
    </source>
</evidence>
<dbReference type="Gene3D" id="1.20.1600.10">
    <property type="entry name" value="Outer membrane efflux proteins (OEP)"/>
    <property type="match status" value="1"/>
</dbReference>
<dbReference type="AlphaFoldDB" id="A0A3N3DY90"/>
<reference evidence="2 3" key="1">
    <citation type="submission" date="2018-11" db="EMBL/GenBank/DDBJ databases">
        <title>Vibrio ponticus strain CAIM 1751 pathogenic for the snapper Lutjanus guttatus.</title>
        <authorList>
            <person name="Soto-Rodriguez S."/>
            <person name="Lozano-Olvera R."/>
            <person name="Gomez-Gil B."/>
        </authorList>
    </citation>
    <scope>NUCLEOTIDE SEQUENCE [LARGE SCALE GENOMIC DNA]</scope>
    <source>
        <strain evidence="2 3">CAIM 1751</strain>
    </source>
</reference>
<comment type="caution">
    <text evidence="2">The sequence shown here is derived from an EMBL/GenBank/DDBJ whole genome shotgun (WGS) entry which is preliminary data.</text>
</comment>
<dbReference type="SUPFAM" id="SSF56954">
    <property type="entry name" value="Outer membrane efflux proteins (OEP)"/>
    <property type="match status" value="1"/>
</dbReference>
<feature type="coiled-coil region" evidence="1">
    <location>
        <begin position="389"/>
        <end position="444"/>
    </location>
</feature>
<dbReference type="EMBL" id="RKIK01000039">
    <property type="protein sequence ID" value="ROV59505.1"/>
    <property type="molecule type" value="Genomic_DNA"/>
</dbReference>
<keyword evidence="1" id="KW-0175">Coiled coil</keyword>